<keyword evidence="7 9" id="KW-0472">Membrane</keyword>
<keyword evidence="13" id="KW-1185">Reference proteome</keyword>
<name>A0A8H4J2F7_9PEZI</name>
<feature type="transmembrane region" description="Helical" evidence="9">
    <location>
        <begin position="180"/>
        <end position="202"/>
    </location>
</feature>
<dbReference type="PANTHER" id="PTHR24223:SF399">
    <property type="entry name" value="ABC TRANSPORTER ATNG"/>
    <property type="match status" value="1"/>
</dbReference>
<dbReference type="Gene3D" id="1.20.1560.10">
    <property type="entry name" value="ABC transporter type 1, transmembrane domain"/>
    <property type="match status" value="2"/>
</dbReference>
<feature type="domain" description="ABC transmembrane type-1" evidence="11">
    <location>
        <begin position="1"/>
        <end position="222"/>
    </location>
</feature>
<feature type="domain" description="ABC transporter" evidence="10">
    <location>
        <begin position="895"/>
        <end position="1129"/>
    </location>
</feature>
<dbReference type="Proteomes" id="UP000572817">
    <property type="component" value="Unassembled WGS sequence"/>
</dbReference>
<feature type="compositionally biased region" description="Basic and acidic residues" evidence="8">
    <location>
        <begin position="869"/>
        <end position="879"/>
    </location>
</feature>
<dbReference type="PROSITE" id="PS50929">
    <property type="entry name" value="ABC_TM1F"/>
    <property type="match status" value="2"/>
</dbReference>
<accession>A0A8H4J2F7</accession>
<dbReference type="InterPro" id="IPR003439">
    <property type="entry name" value="ABC_transporter-like_ATP-bd"/>
</dbReference>
<evidence type="ECO:0000256" key="4">
    <source>
        <dbReference type="ARBA" id="ARBA00022741"/>
    </source>
</evidence>
<keyword evidence="3 9" id="KW-0812">Transmembrane</keyword>
<feature type="transmembrane region" description="Helical" evidence="9">
    <location>
        <begin position="797"/>
        <end position="818"/>
    </location>
</feature>
<organism evidence="12 13">
    <name type="scientific">Botryosphaeria dothidea</name>
    <dbReference type="NCBI Taxonomy" id="55169"/>
    <lineage>
        <taxon>Eukaryota</taxon>
        <taxon>Fungi</taxon>
        <taxon>Dikarya</taxon>
        <taxon>Ascomycota</taxon>
        <taxon>Pezizomycotina</taxon>
        <taxon>Dothideomycetes</taxon>
        <taxon>Dothideomycetes incertae sedis</taxon>
        <taxon>Botryosphaeriales</taxon>
        <taxon>Botryosphaeriaceae</taxon>
        <taxon>Botryosphaeria</taxon>
    </lineage>
</organism>
<evidence type="ECO:0000259" key="11">
    <source>
        <dbReference type="PROSITE" id="PS50929"/>
    </source>
</evidence>
<feature type="transmembrane region" description="Helical" evidence="9">
    <location>
        <begin position="713"/>
        <end position="733"/>
    </location>
</feature>
<feature type="region of interest" description="Disordered" evidence="8">
    <location>
        <begin position="259"/>
        <end position="285"/>
    </location>
</feature>
<dbReference type="SUPFAM" id="SSF90123">
    <property type="entry name" value="ABC transporter transmembrane region"/>
    <property type="match status" value="2"/>
</dbReference>
<dbReference type="InterPro" id="IPR044726">
    <property type="entry name" value="ABCC_6TM_D2"/>
</dbReference>
<feature type="domain" description="ABC transmembrane type-1" evidence="11">
    <location>
        <begin position="574"/>
        <end position="853"/>
    </location>
</feature>
<feature type="transmembrane region" description="Helical" evidence="9">
    <location>
        <begin position="6"/>
        <end position="23"/>
    </location>
</feature>
<dbReference type="InterPro" id="IPR003593">
    <property type="entry name" value="AAA+_ATPase"/>
</dbReference>
<dbReference type="GO" id="GO:0016887">
    <property type="term" value="F:ATP hydrolysis activity"/>
    <property type="evidence" value="ECO:0007669"/>
    <property type="project" value="InterPro"/>
</dbReference>
<evidence type="ECO:0000256" key="6">
    <source>
        <dbReference type="ARBA" id="ARBA00022989"/>
    </source>
</evidence>
<evidence type="ECO:0000256" key="2">
    <source>
        <dbReference type="ARBA" id="ARBA00022448"/>
    </source>
</evidence>
<evidence type="ECO:0000256" key="7">
    <source>
        <dbReference type="ARBA" id="ARBA00023136"/>
    </source>
</evidence>
<comment type="caution">
    <text evidence="12">The sequence shown here is derived from an EMBL/GenBank/DDBJ whole genome shotgun (WGS) entry which is preliminary data.</text>
</comment>
<dbReference type="AlphaFoldDB" id="A0A8H4J2F7"/>
<keyword evidence="4" id="KW-0547">Nucleotide-binding</keyword>
<gene>
    <name evidence="12" type="ORF">GTA08_BOTSDO01799</name>
</gene>
<dbReference type="InterPro" id="IPR011527">
    <property type="entry name" value="ABC1_TM_dom"/>
</dbReference>
<dbReference type="Pfam" id="PF00664">
    <property type="entry name" value="ABC_membrane"/>
    <property type="match status" value="1"/>
</dbReference>
<keyword evidence="6 9" id="KW-1133">Transmembrane helix</keyword>
<dbReference type="SMART" id="SM00382">
    <property type="entry name" value="AAA"/>
    <property type="match status" value="2"/>
</dbReference>
<evidence type="ECO:0000256" key="5">
    <source>
        <dbReference type="ARBA" id="ARBA00022840"/>
    </source>
</evidence>
<keyword evidence="5" id="KW-0067">ATP-binding</keyword>
<evidence type="ECO:0000256" key="3">
    <source>
        <dbReference type="ARBA" id="ARBA00022692"/>
    </source>
</evidence>
<sequence length="1134" mass="123410">MPLVVAYGVVYTGTGISAAWYWHRMDRAMVQTRGVLVAAVFDKALQLSGSHHNRAVTLVTGDVEKLIAGLECGHELWANLSQAGFAFWMLQRQLGLLFLVPFAVATLAGLASAGTAVIGRRRQAPCMEAMQARLDALVSLLHSFKSLRLLSLLDRFAAIVQARRLREINLLRHYRYTTSAAVTISYLPFVFGPGLTFAALALTNFGRIGGYSSTFTTLGLLSLLTEPLIYLYQLSPFLAFSFVCLGRIEAFLQLPNAKPSSTPAGAAPAAPTTPSSTEPPTLPSIPPSEIFIRSEKFGWGDNITLHNVSLSLRPGKLTVVTGPVGSGKTTLLLGLLGETDAPSAAGAGSMPLLPEGDVAFCAQAPWLPNRSVRDVVVGPDAFDERRYRAVVGACAVDAVVERLPDGDATAVGPQGARLSPGQRQRVQALARAVYSRRRFVLLDDVLSAVDRISRMAILKGLLDRDTGLLRQSGSAVVFATNHVDCLPLADDVITLEGGMASSSEKPGTEWLTYNSEECSDQTDMDVTGHKPLNVLSDVAEIDVTEEQLQVEQAMQIKEWEICKYYFSCAGKGNLFFCFLLAAGSTLLSKGSEILLKKWAHWSETYAGQGHQTYTVIYCSLQLVSIVCLTGCTLVLLQRCVPAAGIELHRKLLQTVSLARYSFVTSIDSGSIVNRFSQDLTIIDGELTRHILNIILETIISIAQFSLLVVASRYMALVILPIAIFLFVIQRFYLRTARQLRLIELSSRAPLCSCLLETAEGAVTIRAFARQENSMEDALEYISDSQRPFYLAFCAKRWLSLVLDLSIAILAVCMVAIAVSTDVDSGYVGVALVNLMSLSQSLRNLVLAWTDLGTAMGSVARIKAFCTNTPKEEESRDKSPGDGLLQESDWPSDGRVEFRDVTATFVPGGPPALWDFSLVIPAGEKLAICGPSGSGKTSVMLAFLKMLKVEAGDIVIDGQSIIGLDMQGLQRSVAVIPQEFSVLPGLSLRQHIDPWMSASDLQVVNALRRVQLWDERLDKIGLDAEIEDGMLSSGQMLLLAVAGALIQRNTCKIVFVDEATSNVDTDTAKLVQTLLRHDFEGCTVLQITHRMDEAMEHDRVAVLQEGKLIAVDRPDILLGSCEVFQMLCRTQGRDY</sequence>
<dbReference type="OrthoDB" id="6500128at2759"/>
<proteinExistence type="predicted"/>
<dbReference type="InterPro" id="IPR036640">
    <property type="entry name" value="ABC1_TM_sf"/>
</dbReference>
<dbReference type="Pfam" id="PF00005">
    <property type="entry name" value="ABC_tran"/>
    <property type="match status" value="2"/>
</dbReference>
<evidence type="ECO:0000259" key="10">
    <source>
        <dbReference type="PROSITE" id="PS50893"/>
    </source>
</evidence>
<evidence type="ECO:0000256" key="9">
    <source>
        <dbReference type="SAM" id="Phobius"/>
    </source>
</evidence>
<dbReference type="SUPFAM" id="SSF52540">
    <property type="entry name" value="P-loop containing nucleoside triphosphate hydrolases"/>
    <property type="match status" value="2"/>
</dbReference>
<dbReference type="Gene3D" id="3.40.50.300">
    <property type="entry name" value="P-loop containing nucleotide triphosphate hydrolases"/>
    <property type="match status" value="2"/>
</dbReference>
<feature type="transmembrane region" description="Helical" evidence="9">
    <location>
        <begin position="96"/>
        <end position="119"/>
    </location>
</feature>
<dbReference type="InterPro" id="IPR027417">
    <property type="entry name" value="P-loop_NTPase"/>
</dbReference>
<evidence type="ECO:0000313" key="13">
    <source>
        <dbReference type="Proteomes" id="UP000572817"/>
    </source>
</evidence>
<feature type="compositionally biased region" description="Low complexity" evidence="8">
    <location>
        <begin position="259"/>
        <end position="279"/>
    </location>
</feature>
<evidence type="ECO:0000256" key="1">
    <source>
        <dbReference type="ARBA" id="ARBA00004141"/>
    </source>
</evidence>
<evidence type="ECO:0000313" key="12">
    <source>
        <dbReference type="EMBL" id="KAF4309528.1"/>
    </source>
</evidence>
<dbReference type="PANTHER" id="PTHR24223">
    <property type="entry name" value="ATP-BINDING CASSETTE SUB-FAMILY C"/>
    <property type="match status" value="1"/>
</dbReference>
<dbReference type="GO" id="GO:0016020">
    <property type="term" value="C:membrane"/>
    <property type="evidence" value="ECO:0007669"/>
    <property type="project" value="UniProtKB-SubCell"/>
</dbReference>
<dbReference type="EMBL" id="WWBZ02000016">
    <property type="protein sequence ID" value="KAF4309528.1"/>
    <property type="molecule type" value="Genomic_DNA"/>
</dbReference>
<dbReference type="CDD" id="cd18580">
    <property type="entry name" value="ABC_6TM_ABCC_D2"/>
    <property type="match status" value="1"/>
</dbReference>
<dbReference type="InterPro" id="IPR050173">
    <property type="entry name" value="ABC_transporter_C-like"/>
</dbReference>
<protein>
    <submittedName>
        <fullName evidence="12">Uncharacterized protein</fullName>
    </submittedName>
</protein>
<comment type="subcellular location">
    <subcellularLocation>
        <location evidence="1">Membrane</location>
        <topology evidence="1">Multi-pass membrane protein</topology>
    </subcellularLocation>
</comment>
<dbReference type="GO" id="GO:0005524">
    <property type="term" value="F:ATP binding"/>
    <property type="evidence" value="ECO:0007669"/>
    <property type="project" value="UniProtKB-KW"/>
</dbReference>
<dbReference type="PROSITE" id="PS50893">
    <property type="entry name" value="ABC_TRANSPORTER_2"/>
    <property type="match status" value="2"/>
</dbReference>
<reference evidence="12" key="1">
    <citation type="submission" date="2020-04" db="EMBL/GenBank/DDBJ databases">
        <title>Genome Assembly and Annotation of Botryosphaeria dothidea sdau 11-99, a Latent Pathogen of Apple Fruit Ring Rot in China.</title>
        <authorList>
            <person name="Yu C."/>
            <person name="Diao Y."/>
            <person name="Lu Q."/>
            <person name="Zhao J."/>
            <person name="Cui S."/>
            <person name="Peng C."/>
            <person name="He B."/>
            <person name="Liu H."/>
        </authorList>
    </citation>
    <scope>NUCLEOTIDE SEQUENCE [LARGE SCALE GENOMIC DNA]</scope>
    <source>
        <strain evidence="12">Sdau11-99</strain>
    </source>
</reference>
<keyword evidence="2" id="KW-0813">Transport</keyword>
<feature type="region of interest" description="Disordered" evidence="8">
    <location>
        <begin position="869"/>
        <end position="890"/>
    </location>
</feature>
<evidence type="ECO:0000256" key="8">
    <source>
        <dbReference type="SAM" id="MobiDB-lite"/>
    </source>
</evidence>
<feature type="domain" description="ABC transporter" evidence="10">
    <location>
        <begin position="285"/>
        <end position="522"/>
    </location>
</feature>
<dbReference type="GO" id="GO:0140359">
    <property type="term" value="F:ABC-type transporter activity"/>
    <property type="evidence" value="ECO:0007669"/>
    <property type="project" value="InterPro"/>
</dbReference>